<dbReference type="InterPro" id="IPR043519">
    <property type="entry name" value="NT_sf"/>
</dbReference>
<dbReference type="PANTHER" id="PTHR37030:SF1">
    <property type="entry name" value="NUCLEOTIDYLTRANSFERASE"/>
    <property type="match status" value="1"/>
</dbReference>
<keyword evidence="3" id="KW-1185">Reference proteome</keyword>
<dbReference type="AlphaFoldDB" id="A0A1W1Z687"/>
<gene>
    <name evidence="2" type="ORF">SAMN02746065_102101</name>
</gene>
<dbReference type="EMBL" id="FWXY01000002">
    <property type="protein sequence ID" value="SMC43960.1"/>
    <property type="molecule type" value="Genomic_DNA"/>
</dbReference>
<dbReference type="Gene3D" id="3.30.460.10">
    <property type="entry name" value="Beta Polymerase, domain 2"/>
    <property type="match status" value="1"/>
</dbReference>
<dbReference type="SUPFAM" id="SSF81301">
    <property type="entry name" value="Nucleotidyltransferase"/>
    <property type="match status" value="1"/>
</dbReference>
<evidence type="ECO:0000313" key="2">
    <source>
        <dbReference type="EMBL" id="SMC43960.1"/>
    </source>
</evidence>
<sequence>MKNIEMLKKEIVKRLRPVDPKSVILFGSHAYGKPDGESDIDLYVVTKDDFIPQNYHEKRKIVRRISRSLMDLRLKVSLDLMVHTSPMNKKFYALRSSFAKEIQEKGIRLL</sequence>
<reference evidence="2 3" key="1">
    <citation type="submission" date="2017-04" db="EMBL/GenBank/DDBJ databases">
        <authorList>
            <person name="Afonso C.L."/>
            <person name="Miller P.J."/>
            <person name="Scott M.A."/>
            <person name="Spackman E."/>
            <person name="Goraichik I."/>
            <person name="Dimitrov K.M."/>
            <person name="Suarez D.L."/>
            <person name="Swayne D.E."/>
        </authorList>
    </citation>
    <scope>NUCLEOTIDE SEQUENCE [LARGE SCALE GENOMIC DNA]</scope>
    <source>
        <strain evidence="2 3">DSM 3385</strain>
    </source>
</reference>
<dbReference type="OrthoDB" id="5419730at2"/>
<protein>
    <submittedName>
        <fullName evidence="2">Nucleotidyltransferase domain-containing protein</fullName>
    </submittedName>
</protein>
<evidence type="ECO:0000313" key="3">
    <source>
        <dbReference type="Proteomes" id="UP000192418"/>
    </source>
</evidence>
<organism evidence="2 3">
    <name type="scientific">Desulfocicer vacuolatum DSM 3385</name>
    <dbReference type="NCBI Taxonomy" id="1121400"/>
    <lineage>
        <taxon>Bacteria</taxon>
        <taxon>Pseudomonadati</taxon>
        <taxon>Thermodesulfobacteriota</taxon>
        <taxon>Desulfobacteria</taxon>
        <taxon>Desulfobacterales</taxon>
        <taxon>Desulfobacteraceae</taxon>
        <taxon>Desulfocicer</taxon>
    </lineage>
</organism>
<dbReference type="STRING" id="1121400.SAMN02746065_102101"/>
<dbReference type="RefSeq" id="WP_084066777.1">
    <property type="nucleotide sequence ID" value="NZ_FWXY01000002.1"/>
</dbReference>
<dbReference type="Pfam" id="PF01909">
    <property type="entry name" value="NTP_transf_2"/>
    <property type="match status" value="1"/>
</dbReference>
<proteinExistence type="predicted"/>
<accession>A0A1W1Z687</accession>
<evidence type="ECO:0000259" key="1">
    <source>
        <dbReference type="Pfam" id="PF01909"/>
    </source>
</evidence>
<feature type="domain" description="Polymerase nucleotidyl transferase" evidence="1">
    <location>
        <begin position="9"/>
        <end position="76"/>
    </location>
</feature>
<dbReference type="CDD" id="cd05403">
    <property type="entry name" value="NT_KNTase_like"/>
    <property type="match status" value="1"/>
</dbReference>
<name>A0A1W1Z687_9BACT</name>
<dbReference type="PANTHER" id="PTHR37030">
    <property type="entry name" value="NUCLEOTIDYLTRANSFERASE"/>
    <property type="match status" value="1"/>
</dbReference>
<dbReference type="Proteomes" id="UP000192418">
    <property type="component" value="Unassembled WGS sequence"/>
</dbReference>
<keyword evidence="2" id="KW-0808">Transferase</keyword>
<dbReference type="InterPro" id="IPR002934">
    <property type="entry name" value="Polymerase_NTP_transf_dom"/>
</dbReference>
<dbReference type="GO" id="GO:0016779">
    <property type="term" value="F:nucleotidyltransferase activity"/>
    <property type="evidence" value="ECO:0007669"/>
    <property type="project" value="InterPro"/>
</dbReference>